<evidence type="ECO:0000259" key="10">
    <source>
        <dbReference type="PROSITE" id="PS01124"/>
    </source>
</evidence>
<dbReference type="GO" id="GO:0000160">
    <property type="term" value="P:phosphorelay signal transduction system"/>
    <property type="evidence" value="ECO:0007669"/>
    <property type="project" value="UniProtKB-KW"/>
</dbReference>
<dbReference type="InterPro" id="IPR009057">
    <property type="entry name" value="Homeodomain-like_sf"/>
</dbReference>
<gene>
    <name evidence="12" type="ORF">EI981_09705</name>
</gene>
<accession>A0A3S9UWL0</accession>
<dbReference type="Gene3D" id="3.40.50.2300">
    <property type="match status" value="1"/>
</dbReference>
<organism evidence="12 13">
    <name type="scientific">Paenibacillus lutimineralis</name>
    <dbReference type="NCBI Taxonomy" id="2707005"/>
    <lineage>
        <taxon>Bacteria</taxon>
        <taxon>Bacillati</taxon>
        <taxon>Bacillota</taxon>
        <taxon>Bacilli</taxon>
        <taxon>Bacillales</taxon>
        <taxon>Paenibacillaceae</taxon>
        <taxon>Paenibacillus</taxon>
    </lineage>
</organism>
<dbReference type="GO" id="GO:0003700">
    <property type="term" value="F:DNA-binding transcription factor activity"/>
    <property type="evidence" value="ECO:0007669"/>
    <property type="project" value="InterPro"/>
</dbReference>
<dbReference type="InterPro" id="IPR051552">
    <property type="entry name" value="HptR"/>
</dbReference>
<dbReference type="InterPro" id="IPR011006">
    <property type="entry name" value="CheY-like_superfamily"/>
</dbReference>
<dbReference type="Pfam" id="PF12833">
    <property type="entry name" value="HTH_18"/>
    <property type="match status" value="1"/>
</dbReference>
<keyword evidence="2" id="KW-0963">Cytoplasm</keyword>
<dbReference type="InterPro" id="IPR020449">
    <property type="entry name" value="Tscrpt_reg_AraC-type_HTH"/>
</dbReference>
<evidence type="ECO:0000313" key="12">
    <source>
        <dbReference type="EMBL" id="AZS14705.1"/>
    </source>
</evidence>
<sequence>MRLKALLVDDEVHILNNLSKVLPWEDLGFEIIGLAKNGVDALEAATLHHPDLILCDIRMPVMDGLTLIQKVREQGLTGEILLLTGYQEFEYARTAIRYGVRDYICKPINYFELEETVRKLAKQIIEKKKQKNKEQLLSRVESLANENILIHSLLGQEAVKEDELWQDEEGAGHPDSYAVLLLDMDGYAHESISWPAPERKAWNLEIKLKLKELFQPLLRDYTVLQVREGEWCIIFDTVVNQPIAMEALSLVHEKLQAMVKDKPHMLIRMCLGQEPRSLSEISAVYQRMQQILILNPSQGWFTDISNVSEDLFEPIPSGVLGVVDAQWHWVEQFGSGLRNGNYEALTQMISDLKAYVARLNETSVGRAEKLLYYLLIHLLREMREMQMLPGEQEEAVWLRLQETLSVKELISLIVSLIERYKDSLSTKKSSEVLMMSAQNYIQQNLGSDFGIEDISDFLGISCSYFCLLFKNHFGETFVEYLTRQRIETAKYMLSGSEKSITQIGAEVGYQERRYFTKVFQKYTGMTPSEYRLKDSPAS</sequence>
<keyword evidence="4" id="KW-0902">Two-component regulatory system</keyword>
<dbReference type="SMART" id="SM00448">
    <property type="entry name" value="REC"/>
    <property type="match status" value="1"/>
</dbReference>
<dbReference type="GO" id="GO:0043565">
    <property type="term" value="F:sequence-specific DNA binding"/>
    <property type="evidence" value="ECO:0007669"/>
    <property type="project" value="InterPro"/>
</dbReference>
<comment type="subcellular location">
    <subcellularLocation>
        <location evidence="1">Cytoplasm</location>
    </subcellularLocation>
</comment>
<dbReference type="Pfam" id="PF00072">
    <property type="entry name" value="Response_reg"/>
    <property type="match status" value="1"/>
</dbReference>
<dbReference type="Proteomes" id="UP000270678">
    <property type="component" value="Chromosome"/>
</dbReference>
<name>A0A3S9UWL0_9BACL</name>
<evidence type="ECO:0000256" key="7">
    <source>
        <dbReference type="ARBA" id="ARBA00023163"/>
    </source>
</evidence>
<dbReference type="SMART" id="SM00342">
    <property type="entry name" value="HTH_ARAC"/>
    <property type="match status" value="1"/>
</dbReference>
<evidence type="ECO:0000256" key="8">
    <source>
        <dbReference type="PROSITE-ProRule" id="PRU00169"/>
    </source>
</evidence>
<dbReference type="EMBL" id="CP034346">
    <property type="protein sequence ID" value="AZS14705.1"/>
    <property type="molecule type" value="Genomic_DNA"/>
</dbReference>
<dbReference type="SUPFAM" id="SSF46689">
    <property type="entry name" value="Homeodomain-like"/>
    <property type="match status" value="2"/>
</dbReference>
<protein>
    <submittedName>
        <fullName evidence="12">Response regulator</fullName>
    </submittedName>
</protein>
<keyword evidence="3 8" id="KW-0597">Phosphoprotein</keyword>
<evidence type="ECO:0000256" key="9">
    <source>
        <dbReference type="SAM" id="Coils"/>
    </source>
</evidence>
<proteinExistence type="predicted"/>
<keyword evidence="7" id="KW-0804">Transcription</keyword>
<feature type="domain" description="HTH araC/xylS-type" evidence="10">
    <location>
        <begin position="435"/>
        <end position="533"/>
    </location>
</feature>
<dbReference type="InterPro" id="IPR018062">
    <property type="entry name" value="HTH_AraC-typ_CS"/>
</dbReference>
<evidence type="ECO:0000259" key="11">
    <source>
        <dbReference type="PROSITE" id="PS50110"/>
    </source>
</evidence>
<dbReference type="KEGG" id="plut:EI981_09705"/>
<dbReference type="InterPro" id="IPR018060">
    <property type="entry name" value="HTH_AraC"/>
</dbReference>
<evidence type="ECO:0000256" key="3">
    <source>
        <dbReference type="ARBA" id="ARBA00022553"/>
    </source>
</evidence>
<keyword evidence="13" id="KW-1185">Reference proteome</keyword>
<dbReference type="GO" id="GO:0005737">
    <property type="term" value="C:cytoplasm"/>
    <property type="evidence" value="ECO:0007669"/>
    <property type="project" value="UniProtKB-SubCell"/>
</dbReference>
<evidence type="ECO:0000256" key="4">
    <source>
        <dbReference type="ARBA" id="ARBA00023012"/>
    </source>
</evidence>
<feature type="modified residue" description="4-aspartylphosphate" evidence="8">
    <location>
        <position position="56"/>
    </location>
</feature>
<dbReference type="PANTHER" id="PTHR42713:SF3">
    <property type="entry name" value="TRANSCRIPTIONAL REGULATORY PROTEIN HPTR"/>
    <property type="match status" value="1"/>
</dbReference>
<dbReference type="PROSITE" id="PS01124">
    <property type="entry name" value="HTH_ARAC_FAMILY_2"/>
    <property type="match status" value="1"/>
</dbReference>
<reference evidence="13" key="1">
    <citation type="submission" date="2018-12" db="EMBL/GenBank/DDBJ databases">
        <title>Complete genome sequence of Paenibacillus sp. MBLB1234.</title>
        <authorList>
            <person name="Nam Y.-D."/>
            <person name="Kang J."/>
            <person name="Chung W.-H."/>
            <person name="Park Y.S."/>
        </authorList>
    </citation>
    <scope>NUCLEOTIDE SEQUENCE [LARGE SCALE GENOMIC DNA]</scope>
    <source>
        <strain evidence="13">MBLB1234</strain>
    </source>
</reference>
<feature type="domain" description="Response regulatory" evidence="11">
    <location>
        <begin position="4"/>
        <end position="121"/>
    </location>
</feature>
<dbReference type="SUPFAM" id="SSF52172">
    <property type="entry name" value="CheY-like"/>
    <property type="match status" value="1"/>
</dbReference>
<keyword evidence="6" id="KW-0238">DNA-binding</keyword>
<dbReference type="PROSITE" id="PS00041">
    <property type="entry name" value="HTH_ARAC_FAMILY_1"/>
    <property type="match status" value="1"/>
</dbReference>
<dbReference type="InterPro" id="IPR001789">
    <property type="entry name" value="Sig_transdc_resp-reg_receiver"/>
</dbReference>
<dbReference type="PROSITE" id="PS50110">
    <property type="entry name" value="RESPONSE_REGULATORY"/>
    <property type="match status" value="1"/>
</dbReference>
<dbReference type="AlphaFoldDB" id="A0A3S9UWL0"/>
<evidence type="ECO:0000256" key="1">
    <source>
        <dbReference type="ARBA" id="ARBA00004496"/>
    </source>
</evidence>
<evidence type="ECO:0000256" key="2">
    <source>
        <dbReference type="ARBA" id="ARBA00022490"/>
    </source>
</evidence>
<evidence type="ECO:0000256" key="5">
    <source>
        <dbReference type="ARBA" id="ARBA00023015"/>
    </source>
</evidence>
<dbReference type="CDD" id="cd17536">
    <property type="entry name" value="REC_YesN-like"/>
    <property type="match status" value="1"/>
</dbReference>
<dbReference type="PRINTS" id="PR00032">
    <property type="entry name" value="HTHARAC"/>
</dbReference>
<feature type="coiled-coil region" evidence="9">
    <location>
        <begin position="110"/>
        <end position="146"/>
    </location>
</feature>
<dbReference type="Gene3D" id="1.10.10.60">
    <property type="entry name" value="Homeodomain-like"/>
    <property type="match status" value="2"/>
</dbReference>
<evidence type="ECO:0000313" key="13">
    <source>
        <dbReference type="Proteomes" id="UP000270678"/>
    </source>
</evidence>
<keyword evidence="9" id="KW-0175">Coiled coil</keyword>
<evidence type="ECO:0000256" key="6">
    <source>
        <dbReference type="ARBA" id="ARBA00023125"/>
    </source>
</evidence>
<dbReference type="PANTHER" id="PTHR42713">
    <property type="entry name" value="HISTIDINE KINASE-RELATED"/>
    <property type="match status" value="1"/>
</dbReference>
<dbReference type="RefSeq" id="WP_126997615.1">
    <property type="nucleotide sequence ID" value="NZ_CP034346.1"/>
</dbReference>
<dbReference type="OrthoDB" id="9788446at2"/>
<keyword evidence="5" id="KW-0805">Transcription regulation</keyword>